<reference evidence="7 8" key="1">
    <citation type="submission" date="2020-12" db="EMBL/GenBank/DDBJ databases">
        <authorList>
            <person name="Mahalingham V.A."/>
            <person name="Abad L.A."/>
            <person name="Dennis E.A."/>
            <person name="Alston T.C."/>
            <person name="Buckley J.R."/>
            <person name="Cao N.T."/>
            <person name="Cole K.B."/>
            <person name="Davis H.C."/>
            <person name="Fisher D.E."/>
            <person name="Jennings A.R."/>
            <person name="Litwin A.R."/>
            <person name="McCartney J.B."/>
            <person name="Mitchell K.E."/>
            <person name="Nasser J.B."/>
            <person name="Paudel P."/>
            <person name="Richoux S.A."/>
            <person name="Sisung K.L."/>
            <person name="Smith M.L."/>
            <person name="Sonnier C.R."/>
            <person name="Underwood K.G."/>
            <person name="Hunter C.W."/>
            <person name="Gottschalck B.A."/>
            <person name="Wiggina Z.F."/>
            <person name="Spears T.J."/>
            <person name="Hancock A.M."/>
            <person name="Gissendanner C.R."/>
            <person name="Findley A.M."/>
            <person name="Garlena R.A."/>
            <person name="Russell D.A."/>
            <person name="Jacobs-Sera D."/>
            <person name="Hatfull G.F."/>
        </authorList>
    </citation>
    <scope>NUCLEOTIDE SEQUENCE [LARGE SCALE GENOMIC DNA]</scope>
</reference>
<dbReference type="RefSeq" id="YP_010002563.1">
    <property type="nucleotide sequence ID" value="NC_053246.1"/>
</dbReference>
<name>A0A7T1KS81_9CAUD</name>
<keyword evidence="8" id="KW-1185">Reference proteome</keyword>
<evidence type="ECO:0000256" key="4">
    <source>
        <dbReference type="ARBA" id="ARBA00023219"/>
    </source>
</evidence>
<dbReference type="KEGG" id="vg:63027115"/>
<evidence type="ECO:0000313" key="8">
    <source>
        <dbReference type="Proteomes" id="UP000594820"/>
    </source>
</evidence>
<sequence length="533" mass="58316">MADRSIADLRQSLAGLSKSELLAIRRDMAETAAKMGARLNDASSPGQLALRHEPLIQVQRPHLEVIDAALVSVLHKPKARVLITTPPQVGKTMRASNWFPFWWLTMRPRDPLILASYSASHAMRQSAIVRSYVRDYGANYGLRLSPESATQSRWYLTTGGGMRAGGVGTGLSGTPMALGIIDDPYADRAQAESLLIRNKVWDWYSSVWTARRAPETREILIMTRWHPDDLAGRLLAQDGRIEEGGDWVVVHLPAIAMAENHELGVWADPLGRQPGEPLTHPAVAPDDTVTLLDHWREQKSRATGRDWRALWQGTPIATDGALLTADDMRNQTRPRPETFKRVSIGVDPSGGGRDSAGLVAVGLGEDGRAWVVEDRTARMTSFEWPKQACLMAHRHDAGRIVVETNFGGDQATTLIMQAWQVLLADGEVDGLCPYVEAVRAKVSKVLRAEPIAQAIKTDRVRFAAGADLKQLTTDWTIWEPGSTFSPGALDASVYAVMDVLPALNRGATIESPTGRRRGQAGGNGGGFSRRRSA</sequence>
<dbReference type="Proteomes" id="UP000594820">
    <property type="component" value="Segment"/>
</dbReference>
<dbReference type="GeneID" id="63027115"/>
<dbReference type="Pfam" id="PF03237">
    <property type="entry name" value="Terminase_6N"/>
    <property type="match status" value="1"/>
</dbReference>
<keyword evidence="1" id="KW-1188">Viral release from host cell</keyword>
<dbReference type="EMBL" id="MW314850">
    <property type="protein sequence ID" value="QPO17081.1"/>
    <property type="molecule type" value="Genomic_DNA"/>
</dbReference>
<accession>A0A7T1KS81</accession>
<dbReference type="InterPro" id="IPR035421">
    <property type="entry name" value="Terminase_6C"/>
</dbReference>
<keyword evidence="3" id="KW-0067">ATP-binding</keyword>
<dbReference type="Gene3D" id="3.30.420.240">
    <property type="match status" value="1"/>
</dbReference>
<organism evidence="7 8">
    <name type="scientific">Gordonia phage Lilbeanie</name>
    <dbReference type="NCBI Taxonomy" id="2794947"/>
    <lineage>
        <taxon>Viruses</taxon>
        <taxon>Duplodnaviria</taxon>
        <taxon>Heunggongvirae</taxon>
        <taxon>Uroviricota</taxon>
        <taxon>Caudoviricetes</taxon>
        <taxon>Stackebrandtviridae</taxon>
        <taxon>Lilbeanievirus</taxon>
        <taxon>Lilbeanievirus lilbeanie</taxon>
    </lineage>
</organism>
<feature type="domain" description="Terminase large subunit gp17-like C-terminal" evidence="6">
    <location>
        <begin position="344"/>
        <end position="472"/>
    </location>
</feature>
<dbReference type="Pfam" id="PF17289">
    <property type="entry name" value="Terminase_6C"/>
    <property type="match status" value="1"/>
</dbReference>
<evidence type="ECO:0000256" key="2">
    <source>
        <dbReference type="ARBA" id="ARBA00022741"/>
    </source>
</evidence>
<protein>
    <submittedName>
        <fullName evidence="7">Terminase large subunit</fullName>
    </submittedName>
</protein>
<evidence type="ECO:0000259" key="6">
    <source>
        <dbReference type="Pfam" id="PF17289"/>
    </source>
</evidence>
<keyword evidence="4" id="KW-0231">Viral genome packaging</keyword>
<feature type="region of interest" description="Disordered" evidence="5">
    <location>
        <begin position="507"/>
        <end position="533"/>
    </location>
</feature>
<evidence type="ECO:0000256" key="5">
    <source>
        <dbReference type="SAM" id="MobiDB-lite"/>
    </source>
</evidence>
<evidence type="ECO:0000313" key="7">
    <source>
        <dbReference type="EMBL" id="QPO17081.1"/>
    </source>
</evidence>
<keyword evidence="2" id="KW-0547">Nucleotide-binding</keyword>
<evidence type="ECO:0000256" key="3">
    <source>
        <dbReference type="ARBA" id="ARBA00022840"/>
    </source>
</evidence>
<dbReference type="GO" id="GO:0005524">
    <property type="term" value="F:ATP binding"/>
    <property type="evidence" value="ECO:0007669"/>
    <property type="project" value="UniProtKB-KW"/>
</dbReference>
<proteinExistence type="predicted"/>
<evidence type="ECO:0000256" key="1">
    <source>
        <dbReference type="ARBA" id="ARBA00022612"/>
    </source>
</evidence>
<gene>
    <name evidence="7" type="primary">2</name>
    <name evidence="7" type="ORF">SEA_LILBEANIE_2</name>
</gene>